<evidence type="ECO:0000313" key="8">
    <source>
        <dbReference type="EMBL" id="KAF1953666.1"/>
    </source>
</evidence>
<dbReference type="FunFam" id="3.30.300.30:FF:000015">
    <property type="entry name" value="Nonribosomal peptide synthase SidD"/>
    <property type="match status" value="2"/>
</dbReference>
<dbReference type="InterPro" id="IPR023213">
    <property type="entry name" value="CAT-like_dom_sf"/>
</dbReference>
<feature type="region of interest" description="Disordered" evidence="6">
    <location>
        <begin position="2632"/>
        <end position="2651"/>
    </location>
</feature>
<dbReference type="InterPro" id="IPR020845">
    <property type="entry name" value="AMP-binding_CS"/>
</dbReference>
<organism evidence="8 9">
    <name type="scientific">Byssothecium circinans</name>
    <dbReference type="NCBI Taxonomy" id="147558"/>
    <lineage>
        <taxon>Eukaryota</taxon>
        <taxon>Fungi</taxon>
        <taxon>Dikarya</taxon>
        <taxon>Ascomycota</taxon>
        <taxon>Pezizomycotina</taxon>
        <taxon>Dothideomycetes</taxon>
        <taxon>Pleosporomycetidae</taxon>
        <taxon>Pleosporales</taxon>
        <taxon>Massarineae</taxon>
        <taxon>Massarinaceae</taxon>
        <taxon>Byssothecium</taxon>
    </lineage>
</organism>
<dbReference type="InterPro" id="IPR036736">
    <property type="entry name" value="ACP-like_sf"/>
</dbReference>
<dbReference type="GO" id="GO:0010106">
    <property type="term" value="P:cellular response to iron ion starvation"/>
    <property type="evidence" value="ECO:0007669"/>
    <property type="project" value="UniProtKB-ARBA"/>
</dbReference>
<evidence type="ECO:0000256" key="6">
    <source>
        <dbReference type="SAM" id="MobiDB-lite"/>
    </source>
</evidence>
<feature type="compositionally biased region" description="Acidic residues" evidence="6">
    <location>
        <begin position="4247"/>
        <end position="4258"/>
    </location>
</feature>
<feature type="domain" description="Carrier" evidence="7">
    <location>
        <begin position="2649"/>
        <end position="2725"/>
    </location>
</feature>
<dbReference type="GO" id="GO:0043041">
    <property type="term" value="P:amino acid activation for nonribosomal peptide biosynthetic process"/>
    <property type="evidence" value="ECO:0007669"/>
    <property type="project" value="TreeGrafter"/>
</dbReference>
<feature type="domain" description="Carrier" evidence="7">
    <location>
        <begin position="3725"/>
        <end position="3802"/>
    </location>
</feature>
<dbReference type="InterPro" id="IPR010071">
    <property type="entry name" value="AA_adenyl_dom"/>
</dbReference>
<evidence type="ECO:0000313" key="9">
    <source>
        <dbReference type="Proteomes" id="UP000800035"/>
    </source>
</evidence>
<dbReference type="Proteomes" id="UP000800035">
    <property type="component" value="Unassembled WGS sequence"/>
</dbReference>
<dbReference type="Gene3D" id="1.10.1200.10">
    <property type="entry name" value="ACP-like"/>
    <property type="match status" value="5"/>
</dbReference>
<feature type="domain" description="Carrier" evidence="7">
    <location>
        <begin position="4284"/>
        <end position="4357"/>
    </location>
</feature>
<dbReference type="InterPro" id="IPR006162">
    <property type="entry name" value="Ppantetheine_attach_site"/>
</dbReference>
<feature type="compositionally biased region" description="Polar residues" evidence="6">
    <location>
        <begin position="2636"/>
        <end position="2651"/>
    </location>
</feature>
<evidence type="ECO:0000256" key="2">
    <source>
        <dbReference type="ARBA" id="ARBA00022450"/>
    </source>
</evidence>
<evidence type="ECO:0000256" key="5">
    <source>
        <dbReference type="ARBA" id="ARBA00029454"/>
    </source>
</evidence>
<dbReference type="InterPro" id="IPR045851">
    <property type="entry name" value="AMP-bd_C_sf"/>
</dbReference>
<dbReference type="PROSITE" id="PS50075">
    <property type="entry name" value="CARRIER"/>
    <property type="match status" value="5"/>
</dbReference>
<dbReference type="Gene3D" id="3.40.50.12780">
    <property type="entry name" value="N-terminal domain of ligase-like"/>
    <property type="match status" value="4"/>
</dbReference>
<dbReference type="NCBIfam" id="TIGR01733">
    <property type="entry name" value="AA-adenyl-dom"/>
    <property type="match status" value="3"/>
</dbReference>
<dbReference type="Gene3D" id="3.30.559.10">
    <property type="entry name" value="Chloramphenicol acetyltransferase-like domain"/>
    <property type="match status" value="6"/>
</dbReference>
<dbReference type="OrthoDB" id="416786at2759"/>
<name>A0A6A5TSG4_9PLEO</name>
<dbReference type="GO" id="GO:0031169">
    <property type="term" value="P:ferrichrome biosynthetic process"/>
    <property type="evidence" value="ECO:0007669"/>
    <property type="project" value="UniProtKB-ARBA"/>
</dbReference>
<dbReference type="SUPFAM" id="SSF52777">
    <property type="entry name" value="CoA-dependent acyltransferases"/>
    <property type="match status" value="12"/>
</dbReference>
<accession>A0A6A5TSG4</accession>
<dbReference type="FunFam" id="3.30.300.30:FF:000033">
    <property type="entry name" value="Nonribosomal siderophore peptide synthase SidC"/>
    <property type="match status" value="1"/>
</dbReference>
<reference evidence="8" key="1">
    <citation type="journal article" date="2020" name="Stud. Mycol.">
        <title>101 Dothideomycetes genomes: a test case for predicting lifestyles and emergence of pathogens.</title>
        <authorList>
            <person name="Haridas S."/>
            <person name="Albert R."/>
            <person name="Binder M."/>
            <person name="Bloem J."/>
            <person name="Labutti K."/>
            <person name="Salamov A."/>
            <person name="Andreopoulos B."/>
            <person name="Baker S."/>
            <person name="Barry K."/>
            <person name="Bills G."/>
            <person name="Bluhm B."/>
            <person name="Cannon C."/>
            <person name="Castanera R."/>
            <person name="Culley D."/>
            <person name="Daum C."/>
            <person name="Ezra D."/>
            <person name="Gonzalez J."/>
            <person name="Henrissat B."/>
            <person name="Kuo A."/>
            <person name="Liang C."/>
            <person name="Lipzen A."/>
            <person name="Lutzoni F."/>
            <person name="Magnuson J."/>
            <person name="Mondo S."/>
            <person name="Nolan M."/>
            <person name="Ohm R."/>
            <person name="Pangilinan J."/>
            <person name="Park H.-J."/>
            <person name="Ramirez L."/>
            <person name="Alfaro M."/>
            <person name="Sun H."/>
            <person name="Tritt A."/>
            <person name="Yoshinaga Y."/>
            <person name="Zwiers L.-H."/>
            <person name="Turgeon B."/>
            <person name="Goodwin S."/>
            <person name="Spatafora J."/>
            <person name="Crous P."/>
            <person name="Grigoriev I."/>
        </authorList>
    </citation>
    <scope>NUCLEOTIDE SEQUENCE</scope>
    <source>
        <strain evidence="8">CBS 675.92</strain>
    </source>
</reference>
<evidence type="ECO:0000259" key="7">
    <source>
        <dbReference type="PROSITE" id="PS50075"/>
    </source>
</evidence>
<keyword evidence="4" id="KW-0436">Ligase</keyword>
<dbReference type="NCBIfam" id="NF003417">
    <property type="entry name" value="PRK04813.1"/>
    <property type="match status" value="4"/>
</dbReference>
<feature type="domain" description="Carrier" evidence="7">
    <location>
        <begin position="1593"/>
        <end position="1670"/>
    </location>
</feature>
<dbReference type="SUPFAM" id="SSF47336">
    <property type="entry name" value="ACP-like"/>
    <property type="match status" value="5"/>
</dbReference>
<dbReference type="InterPro" id="IPR000873">
    <property type="entry name" value="AMP-dep_synth/lig_dom"/>
</dbReference>
<keyword evidence="9" id="KW-1185">Reference proteome</keyword>
<dbReference type="EMBL" id="ML977003">
    <property type="protein sequence ID" value="KAF1953666.1"/>
    <property type="molecule type" value="Genomic_DNA"/>
</dbReference>
<dbReference type="SMART" id="SM00823">
    <property type="entry name" value="PKS_PP"/>
    <property type="match status" value="5"/>
</dbReference>
<keyword evidence="3" id="KW-0597">Phosphoprotein</keyword>
<dbReference type="InterPro" id="IPR020806">
    <property type="entry name" value="PKS_PP-bd"/>
</dbReference>
<evidence type="ECO:0000256" key="4">
    <source>
        <dbReference type="ARBA" id="ARBA00022598"/>
    </source>
</evidence>
<dbReference type="GO" id="GO:0016874">
    <property type="term" value="F:ligase activity"/>
    <property type="evidence" value="ECO:0007669"/>
    <property type="project" value="UniProtKB-KW"/>
</dbReference>
<evidence type="ECO:0000256" key="3">
    <source>
        <dbReference type="ARBA" id="ARBA00022553"/>
    </source>
</evidence>
<dbReference type="CDD" id="cd19542">
    <property type="entry name" value="CT_NRPS-like"/>
    <property type="match status" value="2"/>
</dbReference>
<dbReference type="GO" id="GO:0031177">
    <property type="term" value="F:phosphopantetheine binding"/>
    <property type="evidence" value="ECO:0007669"/>
    <property type="project" value="InterPro"/>
</dbReference>
<protein>
    <recommendedName>
        <fullName evidence="7">Carrier domain-containing protein</fullName>
    </recommendedName>
</protein>
<evidence type="ECO:0000256" key="1">
    <source>
        <dbReference type="ARBA" id="ARBA00004924"/>
    </source>
</evidence>
<feature type="domain" description="Carrier" evidence="7">
    <location>
        <begin position="4837"/>
        <end position="4910"/>
    </location>
</feature>
<dbReference type="PROSITE" id="PS00455">
    <property type="entry name" value="AMP_BINDING"/>
    <property type="match status" value="1"/>
</dbReference>
<dbReference type="Pfam" id="PF00501">
    <property type="entry name" value="AMP-binding"/>
    <property type="match status" value="4"/>
</dbReference>
<dbReference type="FunFam" id="3.40.50.12780:FF:000024">
    <property type="entry name" value="Nonribosomal siderophore peptide synthase SidC"/>
    <property type="match status" value="2"/>
</dbReference>
<proteinExistence type="inferred from homology"/>
<dbReference type="InterPro" id="IPR042099">
    <property type="entry name" value="ANL_N_sf"/>
</dbReference>
<dbReference type="Gene3D" id="3.30.559.30">
    <property type="entry name" value="Nonribosomal peptide synthetase, condensation domain"/>
    <property type="match status" value="6"/>
</dbReference>
<dbReference type="PANTHER" id="PTHR45527">
    <property type="entry name" value="NONRIBOSOMAL PEPTIDE SYNTHETASE"/>
    <property type="match status" value="1"/>
</dbReference>
<dbReference type="SUPFAM" id="SSF56801">
    <property type="entry name" value="Acetyl-CoA synthetase-like"/>
    <property type="match status" value="4"/>
</dbReference>
<sequence length="5384" mass="600456">MFLQREPIPGLSVLNRQPKSLDGPRLLHDLVRNSSPTNAPAIDFLEHGSKKRALTYEHLHASSDTLARNITRSLAGLKNASAIVPVLLPQSPELYVTLLAILKAGKAFCPIGLDTPKERLEFILGDISANILITDSSFTSCLENLHVLPIDEALSEHNDASHTKPPRSKTTDLAYVLYTSGSTGLPKAVSVSHRAITQSLLAHDRHIPRFSRFLQFAAPTFDVSIFEIFFPLYRGCTLVGCTRPQMLSDLPGIITSLSIDAAELTPTVVSNLLKRRSNVPGLKLLLTIGEMLTRHVIEEFGGKSPEASILWGMYGPTEAAIHCTLQPRFTTDFSVGNIGVPFDTVSAFIALPIPSGSADSRITILPTGEIGELVIGGLQVAEEYLNRPELTEAAFVRDPELGYLYRTGDKARLTLEGTLECLGRIVSGQVKLRGQRVELGEIEDIILKAGACNSTTVLIIEDALVAFCAISSDEFTTDLVFTACRLRLPNYMVPSEVIPVKSMPQLPSGKIDRKALEAQFLQNRRQNGTSTSLLKGETESYLADIIRKNLSQDEGEEGPYDLTTVDSLHSILIASALRERGYTIAPVDILSARTLTQLAQMCGKVGKSEPTRALNLHSMQIPVNAVRELWEVRDDVQEIFPCTPLQEAMLTETDIKPSAYCNWIEVELQQPLTCGQIRQHLEHLVAENQILRTGFLATTSTSESFIQVVWKSLAPFAIREVMAFSRSYSLGSIDSLLRPLSIQIIASSPKPRLLFQIHHALYDGWSFDLLMHDLNQLILGRAVKHRPQYRDVVQYYKELPHEDLSKAEAYWSRLLHGFSPKPMTNFNGRLMRSDGLCTVRGETSVDARSLFARANTLSMNPQVFFQAAVAYVVSLYMGSSDAVIGTVTSGRTIPLARVEDVIGPCLASLPFRLKLSESATVKDILKETQKANRSLLQHCTLPLRDITKLCGLRPGKRLFDVLFVWQQSLVSNDNENLRLKVVDSEDCLESKLILEFEPREDRILYRTTYDPSIIPEKQVRFLSLQIDHVVTYFLSHINSRVCDIAGCFSPNITSIANPAPRRVLFQRGPAHAVEEWAARAPKKDALVLGAVVDGVMQAGETLTYASLNARANQLACTLIEHGVGKDQLLCIIMDKCIDLYVSILAALKVGCGYLPITPDTPLERVRRILADAEVDICISNSLVSDGLPRDECIVLELDKLDLLHCSDQNLEIPYDGSHLAYAIFTSGSTGNPKGVLITQDNLMSNLEYLSSLYPISSDSRLLQCCSQGFDVSVFEIFFSWYVGITLCTATKTDLFYDFGAAINSLDITHLSLTPTVAGLVDPSQVPKVKFLVTAGEALTENVRRKWAGKGLFQGYGPSETTNICTARPYVTADDLINNIGKPFPNTSALVLAPGMDHILARGAVGELCFGGAQVFRGYLKMPQLNAEKIVNHPQYGRLYRSGDMGLLLPDDSILCTGRIDDQVKIRGQRVELGEITSTVLDHPSVADCTTLLVQHEHGAQGLVCFWVPTRASATAFKMLPPVEFRSIVIDLFETASLQLPSYMVPSHFVPITCIPMTQQAKIDKRFLKSTFESLPTGWLDSTASSQESEDLIEELSTSEQKIVEVLARTLNMQVGDVRRSSSFFNLGIDSVSGIRVAQGLRNAGFDQASVSRILENPSVKRLSLAMTQESRTQTLTTSRQISVSDVFNTDLVAQIKNQFRSRGEEVQEILPCTPLQEAMLSNISPSELGSYYNTMVFEVYGQLDHLKQCWECMFERHQILRTAFIATDDAQYAFAQVVLAPKAVQWQLIGPNINTATHFKRQLQDLLAKQLPPVQVGIQRFAASARIVFSCHHALYDGSAISTLLHEIQKTYREGKLPQPISYEKYLRHMINQDYVAAEDFWASHLTGFEPTVFPNISNRAPQACSKNFAVERVLTTSLSDALEFCQSSSISLLALIQASWAKLLHFCTGENDICFGNVVSGRTLPEEGLERLVAPCFNTIPVRLDFDFGRSNAELCKQLHTFNIDCLPYQLTPLRRIQSRVLRDHRRLFDTLVILQQPSSPLDDSIWSLEQDAGEMDLPVVCEAFQDKTRNIMKLMLHYSNSLMLQSDANVLAEVFDKTLQSLIRSPSSPASDTGGFPSQLLGQANMNWDYLNPPRDGLLHSAFELNAAESPDVPALEFLHSNGQRTTMSFKALNEEANQVAHALIQRDIQTEDVVPVHMPKSPQFYISILGILKAGAAFSPIHPDLPEERKRFMLTELRPKIMLCLDNTPTPDWCGPTSTLGIDDTEDFPRENPCVRGLRPTSLAYCLYTSGSTGLPKAVAMEHRAPIQTIESSRKLIPWNQCSRLLQYAAIAFDMCYYDCFLAWTFGFTLCATDQDAMLNNLADTINTLNVDLLDLTPSIAQSLRRAEVTGVKWLYCIGEAMTADVVKEWEGACVNSYGPTEAAFCTTIFPVEIGSKTSIIGKPFSTTSFAVFPSHGDRPLPILGAGELYMGGAQLARGYFKNTRLSDNRFVYKCGQRLYKSGDMVRLLSDGNFEFLGRADDQVKIRGLRVELGEIDHVLRSCDERLDTATTQILKQDAHAKDQLVAFLVANPQVSEEERPELRQKAKQAATDRLPAYMVPQFFVFIDKLPRSMAGKVDKKALTQLFRDSDEMQSGTPSESESTSHNWTGTERLIRDAFAKLSNISKDKIFPETTIYQLGLDSISAVQIAGALRKRNFEVNAADVMKYMDCKELAAYLDRNSSSTEAKVEPFDYETFERRYRTEVVSTYRIKNDEVEAIMPCTPLQSGILSQFLAKDGNIYFNYLRLRLDDNIKPVQMKGAWSTVMRKHQMLHTGFAHIKDSKMPFVMIQYRKDSIHLPSDDNARQTSSTADHWLAETRQKAARQLHRPPWRIRMVKENGEVYLDLALLHAIFDAQSLRLILDDLKAIFNKSFNSEAVPLEPVLNSIIQPSLFSDVQQAEFWRQIGKTSTPSRFPILAPLRYEASPPDIVTKIASRTLAELDSGCRRANTSLQVAAMASWATLLASYTGESSATFGVVLSGRNFDGAHDAVFPCITTVPFTCEISDRKEDVLKEVMGVNVGIQQHQFTPLNEIQKLMGYPNEPLFDSIFAFQKLSISGNGRNPWTIVDEKATTEYHISIELEPKGHELEYRLTFLPHLVPKEQASLLLEQLDHLLQSYLFTGTADERAFDPKLYSLTPAKEGKIRSKAQLLHEMVEAAASKYPNRIALEFVTSLRNGKFESKKWTYSQLDTEGNRIVHLLLAHAVRPGELVGVCFDKCPEASFAMLGILKAGCAFVALDPGAPSARKGFIVKDSGAKIVMSMSAQSAGMKENVEATILNLDQIDTRSIPTKSPVLPRAIDPQDRSYCLYTSGTTGTPKGCELTHENAVQAMLSFERLFNGHWDAASRWLQFASFHFDVSVLEQYWSWYVGICVVSAPRDLIFEDLAASIRTLGITHLDLTPSLARILHPDDVPSLCKGVFITGGESLKQEILDVWGPKGVIYNGYGPTEATIGVTMYPRVPVNGKPSNIGPQFDNVGSYVLRPGSDIPVLRGGVGELCVSGKLIGKGYLNRPDLTNKAFPMLARFHERVYRTGDLVRILHDGSFEFLGRADDQIKLRGQRLEIGEINAVMKQSTITVADAATLVLKHPKQQKEQLVAFVVLGSNDKGPSRIMLEKTNQLTVARQACQDKLPPYMVPTHFVALTVMPLNVNNKADAKRLKKMYGELSASDLQTLSSVSQPKHEEWELQEQKIRHVLRGVLELKEDGFNKDASFFELGMDSISVIGVSRALKQAGFSKAAPSIVMKNATVRRLAKILSERSSASSNCGSIIAAQQAITAVQHRHRRNVAETLFMDARNIEALAPCTPLQQGLIARSFESDNGLYFNTFRFKLTREVDVQKLQRAWDDVFATTQILRTVFVNTEDGFVQAALRKASLRFDYITLDNEDKMQHALEKRRMEWVQHNQSIIKTPLELTLIKAGEQKTLVAHIFHALYDGISIELVFRSVWDAYSEREIRSGPPFQCALAHGPLRSIAGAREFWEDHIAMETLKRFPDMNNTSNQASVSASKTISDLEDLEPTRRKLNVTAQAISQACWTNVLHRHIKGTVTLGLVLSGRSIDFEGADKVNGPLFNTIPYQYRPQQSETWASVVERTHNFNVAAHPFQHTPLRDIMKWCKRGSSQPLFDTLFVYQVTNDHDTWMKNEAWELMDGDAVADYPLAVEIEQRGGSELKITLVAQWHIADEERLQELLDQFENALRESLANPDAEVEVTPDDGEAANDLATSQSNRSDSRQVDRLTSFRWTKNATILRAEIARLADVDESSIDESTSIFEVGLDSIDAIKLASILKKRGIELAVSGIMRSLIIANMLDHISTNKWKVNERPSDMIYQSHKRRLESYLRHRGLTEGVEKILPLTPLQEAMVAEMVASDYTRYYNHDVLKLHPHTDLDRLQYAWTEVVRHSPILRTSFIQVDDPSIDSSFAQVVHERPHAFSKSVRFDEEPDFPNIFETMRQQAVSDPVPGPLFYVQLIKAPKQTYLVLSIAHALYDGWSLGLLHQDVNQAYNGRFQPRPNYESALVGILMASGPDAVAFWRDNLSDAHPALFSHGTACSEDSLQRVHRKEQVSRLTLRDVAVFANKTGISLQTLGQTVYALVLALYTRSMDVTFGSVLSGRDDDQRSKLLFPTMNTVAIRAILHGTRREMLQYVQENFSNIKQWQHFPLRKALALAGVEGTLFESLFIYQRSMGVDKDAGTLYESVQGQSYVEYPVCVEMEVVREGLVWRCAVKEEVFDDAGAQELLNRLDDVMRDVINRPDAATIDFTPDGMSICELPTFENDHPGEDNGAGLVESEATQHSNSATQSVIREVLAFVSKIPEEEIDEDMTIFHIGLDSISAIKVSSLLRKRGVSLSVSEMMSAGTVERMARLMDERSTSNHVNGDDPDAATKEALAGIDPAAILKRAGVEEDDLDMMLPATAGQTYMLFMWLNSRGAMFYPEFRYEIRGAVSFDSLRTKCETLFEANSILRTIFFTAEDERLPFVQFALRKSRASIRNITGWAEEDVVKALDGCNTAQPFVHLFASQSPVGWDLRLKIHHALYDGVSLSILMQKLQDLCNGKKLASQSNVFTRLVAITSTPSALDARKAFWTKYLKSVEQKRLPQPISTPTSKTEIFQPGLVPDVTLLETLVRKNGTSMQSLFLATYAKLYARLTFTPPNNDIIIGIYLANRSHSVPNLAEATIPTVNLVPLRISTPLALEILDVAAQIQYDIQEISSVANAGVSLWEVEKWTSVRIDCWVNFLKLPSVEETDEEHEGVKIAQREQWEGDVSRVTSIETDDLDIPEGLGERINRTRTGAYLHSLDIEATVRNDALDVGIFAPEEMVGLSCGEGLMRDIKMELEGLVEEMGD</sequence>
<dbReference type="InterPro" id="IPR001242">
    <property type="entry name" value="Condensation_dom"/>
</dbReference>
<comment type="pathway">
    <text evidence="1">Siderophore biosynthesis.</text>
</comment>
<dbReference type="CDD" id="cd05918">
    <property type="entry name" value="A_NRPS_SidN3_like"/>
    <property type="match status" value="3"/>
</dbReference>
<comment type="similarity">
    <text evidence="5">Belongs to the NRP synthetase family.</text>
</comment>
<gene>
    <name evidence="8" type="ORF">CC80DRAFT_419903</name>
</gene>
<dbReference type="GO" id="GO:0005737">
    <property type="term" value="C:cytoplasm"/>
    <property type="evidence" value="ECO:0007669"/>
    <property type="project" value="TreeGrafter"/>
</dbReference>
<dbReference type="FunFam" id="3.40.50.980:FF:000001">
    <property type="entry name" value="Non-ribosomal peptide synthetase"/>
    <property type="match status" value="1"/>
</dbReference>
<dbReference type="Gene3D" id="3.30.300.30">
    <property type="match status" value="4"/>
</dbReference>
<dbReference type="InterPro" id="IPR009081">
    <property type="entry name" value="PP-bd_ACP"/>
</dbReference>
<dbReference type="PANTHER" id="PTHR45527:SF1">
    <property type="entry name" value="FATTY ACID SYNTHASE"/>
    <property type="match status" value="1"/>
</dbReference>
<feature type="region of interest" description="Disordered" evidence="6">
    <location>
        <begin position="4242"/>
        <end position="4273"/>
    </location>
</feature>
<dbReference type="Pfam" id="PF00668">
    <property type="entry name" value="Condensation"/>
    <property type="match status" value="6"/>
</dbReference>
<dbReference type="Pfam" id="PF00550">
    <property type="entry name" value="PP-binding"/>
    <property type="match status" value="5"/>
</dbReference>
<keyword evidence="2" id="KW-0596">Phosphopantetheine</keyword>
<dbReference type="PROSITE" id="PS00012">
    <property type="entry name" value="PHOSPHOPANTETHEINE"/>
    <property type="match status" value="4"/>
</dbReference>